<comment type="similarity">
    <text evidence="2">Belongs to the IQD family.</text>
</comment>
<sequence>MAKKRCCFNLVRRLFISESKTEPEKEEKRWRWCFGKFKVKRLHVLEEASTSKEKTPSEVEQEQSKHAVTVAIATAAAAEAAVAAAQAAAEVVRLRGTPQSHNLCEGRSQEWAAIKIQTAFRGYLARKALRALKALVRLQAIVRGRAVRRQAMTTLKNLQSLVKIQSQVCAKRLGMEDNLTEEKKELMVPNKESEDIETRLEQLKLESQRRWDDSLLSKEETNAVLLSKQEAMIKRERIKRYSYSYRERRRTELEPNNVDGVFSDWLEQWVDAQAWKRKQLENFDRVAYLDAIDREIEGGKLLRSRELQKYEQLEGFNSPMLLPRRSFHQSKRSCVENDPCSGFPSLPSYMAATESAKAKVRSISTPKQRLGAADPYSDHGSPSKHGFSFCSSNGSSATCTNRTTKPSCQQRSPRIKGIPVPIKSYQPAKDLSLDSLFSLPNWDQHKAFR</sequence>
<organism evidence="6 7">
    <name type="scientific">Nelumbo nucifera</name>
    <name type="common">Sacred lotus</name>
    <dbReference type="NCBI Taxonomy" id="4432"/>
    <lineage>
        <taxon>Eukaryota</taxon>
        <taxon>Viridiplantae</taxon>
        <taxon>Streptophyta</taxon>
        <taxon>Embryophyta</taxon>
        <taxon>Tracheophyta</taxon>
        <taxon>Spermatophyta</taxon>
        <taxon>Magnoliopsida</taxon>
        <taxon>Proteales</taxon>
        <taxon>Nelumbonaceae</taxon>
        <taxon>Nelumbo</taxon>
    </lineage>
</organism>
<dbReference type="Pfam" id="PF13178">
    <property type="entry name" value="DUF4005"/>
    <property type="match status" value="1"/>
</dbReference>
<dbReference type="Pfam" id="PF00612">
    <property type="entry name" value="IQ"/>
    <property type="match status" value="1"/>
</dbReference>
<evidence type="ECO:0000256" key="3">
    <source>
        <dbReference type="ARBA" id="ARBA00024378"/>
    </source>
</evidence>
<feature type="region of interest" description="Disordered" evidence="4">
    <location>
        <begin position="394"/>
        <end position="415"/>
    </location>
</feature>
<reference evidence="7 8" key="1">
    <citation type="submission" date="2025-04" db="UniProtKB">
        <authorList>
            <consortium name="RefSeq"/>
        </authorList>
    </citation>
    <scope>IDENTIFICATION</scope>
</reference>
<evidence type="ECO:0000259" key="5">
    <source>
        <dbReference type="Pfam" id="PF13178"/>
    </source>
</evidence>
<dbReference type="RefSeq" id="XP_010246632.1">
    <property type="nucleotide sequence ID" value="XM_010248330.2"/>
</dbReference>
<dbReference type="PROSITE" id="PS50096">
    <property type="entry name" value="IQ"/>
    <property type="match status" value="2"/>
</dbReference>
<protein>
    <submittedName>
        <fullName evidence="7 8">Protein IQ-DOMAIN 14-like</fullName>
    </submittedName>
</protein>
<feature type="domain" description="DUF4005" evidence="5">
    <location>
        <begin position="329"/>
        <end position="396"/>
    </location>
</feature>
<name>A0A1U7Z6W5_NELNU</name>
<comment type="subunit">
    <text evidence="3">Binds to multiple calmodulin (CaM) in the presence of Ca(2+) and CaM-like proteins.</text>
</comment>
<dbReference type="Proteomes" id="UP000189703">
    <property type="component" value="Unplaced"/>
</dbReference>
<dbReference type="GO" id="GO:0005516">
    <property type="term" value="F:calmodulin binding"/>
    <property type="evidence" value="ECO:0007669"/>
    <property type="project" value="UniProtKB-KW"/>
</dbReference>
<dbReference type="GeneID" id="104589880"/>
<evidence type="ECO:0000256" key="2">
    <source>
        <dbReference type="ARBA" id="ARBA00024341"/>
    </source>
</evidence>
<evidence type="ECO:0000313" key="7">
    <source>
        <dbReference type="RefSeq" id="XP_010246630.1"/>
    </source>
</evidence>
<keyword evidence="1" id="KW-0112">Calmodulin-binding</keyword>
<dbReference type="PANTHER" id="PTHR32295">
    <property type="entry name" value="IQ-DOMAIN 5-RELATED"/>
    <property type="match status" value="1"/>
</dbReference>
<dbReference type="eggNOG" id="ENOG502QVDD">
    <property type="taxonomic scope" value="Eukaryota"/>
</dbReference>
<dbReference type="InterPro" id="IPR025064">
    <property type="entry name" value="DUF4005"/>
</dbReference>
<evidence type="ECO:0000256" key="1">
    <source>
        <dbReference type="ARBA" id="ARBA00022860"/>
    </source>
</evidence>
<keyword evidence="6" id="KW-1185">Reference proteome</keyword>
<evidence type="ECO:0000313" key="6">
    <source>
        <dbReference type="Proteomes" id="UP000189703"/>
    </source>
</evidence>
<dbReference type="OrthoDB" id="696085at2759"/>
<dbReference type="InterPro" id="IPR000048">
    <property type="entry name" value="IQ_motif_EF-hand-BS"/>
</dbReference>
<dbReference type="OMA" id="LQMEQYT"/>
<dbReference type="Gene3D" id="1.20.5.190">
    <property type="match status" value="1"/>
</dbReference>
<dbReference type="KEGG" id="nnu:104589880"/>
<proteinExistence type="inferred from homology"/>
<gene>
    <name evidence="7 8" type="primary">LOC104589880</name>
</gene>
<dbReference type="RefSeq" id="XP_010246630.1">
    <property type="nucleotide sequence ID" value="XM_010248328.2"/>
</dbReference>
<dbReference type="PANTHER" id="PTHR32295:SF41">
    <property type="entry name" value="PROTEIN IQ-DOMAIN 11"/>
    <property type="match status" value="1"/>
</dbReference>
<dbReference type="AlphaFoldDB" id="A0A1U7Z6W5"/>
<dbReference type="CDD" id="cd23767">
    <property type="entry name" value="IQCD"/>
    <property type="match status" value="1"/>
</dbReference>
<evidence type="ECO:0000256" key="4">
    <source>
        <dbReference type="SAM" id="MobiDB-lite"/>
    </source>
</evidence>
<accession>A0A1U7Z6W5</accession>
<feature type="compositionally biased region" description="Polar residues" evidence="4">
    <location>
        <begin position="394"/>
        <end position="412"/>
    </location>
</feature>
<dbReference type="SMART" id="SM00015">
    <property type="entry name" value="IQ"/>
    <property type="match status" value="1"/>
</dbReference>
<evidence type="ECO:0000313" key="8">
    <source>
        <dbReference type="RefSeq" id="XP_010246632.1"/>
    </source>
</evidence>